<feature type="region of interest" description="Disordered" evidence="3">
    <location>
        <begin position="1"/>
        <end position="32"/>
    </location>
</feature>
<name>A0A8J5TMN6_FUSOX</name>
<dbReference type="InterPro" id="IPR001138">
    <property type="entry name" value="Zn2Cys6_DnaBD"/>
</dbReference>
<dbReference type="Proteomes" id="UP000694050">
    <property type="component" value="Unassembled WGS sequence"/>
</dbReference>
<reference evidence="5" key="1">
    <citation type="submission" date="2021-04" db="EMBL/GenBank/DDBJ databases">
        <title>First draft genome resource for Brassicaceae pathogens Fusarium oxysporum f. sp. raphani and Fusarium oxysporum f. sp. rapae.</title>
        <authorList>
            <person name="Asai S."/>
        </authorList>
    </citation>
    <scope>NUCLEOTIDE SEQUENCE</scope>
    <source>
        <strain evidence="5">Tf1208</strain>
    </source>
</reference>
<evidence type="ECO:0000256" key="2">
    <source>
        <dbReference type="SAM" id="Coils"/>
    </source>
</evidence>
<keyword evidence="2" id="KW-0175">Coiled coil</keyword>
<evidence type="ECO:0000256" key="3">
    <source>
        <dbReference type="SAM" id="MobiDB-lite"/>
    </source>
</evidence>
<evidence type="ECO:0000313" key="6">
    <source>
        <dbReference type="Proteomes" id="UP000694050"/>
    </source>
</evidence>
<dbReference type="SMART" id="SM00066">
    <property type="entry name" value="GAL4"/>
    <property type="match status" value="1"/>
</dbReference>
<comment type="caution">
    <text evidence="5">The sequence shown here is derived from an EMBL/GenBank/DDBJ whole genome shotgun (WGS) entry which is preliminary data.</text>
</comment>
<dbReference type="PANTHER" id="PTHR47256">
    <property type="entry name" value="ZN(II)2CYS6 TRANSCRIPTION FACTOR (EUROFUNG)-RELATED"/>
    <property type="match status" value="1"/>
</dbReference>
<gene>
    <name evidence="5" type="primary">nirA-6</name>
    <name evidence="5" type="ORF">Forpe1208_v015643</name>
</gene>
<dbReference type="PROSITE" id="PS50048">
    <property type="entry name" value="ZN2_CY6_FUNGAL_2"/>
    <property type="match status" value="1"/>
</dbReference>
<sequence>MSRSSQDFQRPLLPAAAPPEPETHPAASRHLLPRHPRIGVSVACENCRKRKVRCNGSRPRCAACVRTGHECVYIPTSKDRELKRKYEDLETEKTTYQKVIDLLRSRKHGEANLILDLLRQNTSVHDVLRQVEHGDMLCELSLVPETRYRYVFPYCHTLPAFLKSRDNPYLRSPIYEWAMDQENHDPSSGTEGPAQPAALFVNPYHAAEVIIPWLDSVEPSRWTSVCSNNVLMRKILRAYFLHDYEWFTFLHKDYFFQDMAAARQRFCSPLLYCYRQLPHRLEFWNPHTLGYKFLAEARRLWEVEEASSSNKLTTLQAGLFINAVYNMMGADRIGWTYTLRAVEIAQTLRLFDSSAKVRSRQSQHNRDFTAWALFAWQSHSSYHFCKHPAISSPPPMPLPDPDEHPKCRFFKAKAEFLVILNEVALQIFDGVEREPEATAQNLSELRSRMHSWYNKLPKCLTPTTIALPAHLKLHMHYYYVLINLHKPVAGMPPPKPPEVSEREVASANPIEDEFVDAYIRLETLLRIYYLRHGFDHLDMFLLAYLVFFAFTNLHHLKKSTDPVQLESLRSTLLLAAKGLREQGSIYFLAMIMFQLIYRDMRPEEVDLFGRFVTMGQKDPQQKIPTDFIHSQWPIKVTGLEGQSENKILDDLVKEHEDLSLGSTEGSTDASTDEEM</sequence>
<proteinExistence type="predicted"/>
<evidence type="ECO:0000259" key="4">
    <source>
        <dbReference type="PROSITE" id="PS50048"/>
    </source>
</evidence>
<dbReference type="CDD" id="cd00067">
    <property type="entry name" value="GAL4"/>
    <property type="match status" value="1"/>
</dbReference>
<dbReference type="CDD" id="cd12148">
    <property type="entry name" value="fungal_TF_MHR"/>
    <property type="match status" value="1"/>
</dbReference>
<keyword evidence="1" id="KW-0539">Nucleus</keyword>
<dbReference type="InterPro" id="IPR053187">
    <property type="entry name" value="Notoamide_regulator"/>
</dbReference>
<feature type="domain" description="Zn(2)-C6 fungal-type" evidence="4">
    <location>
        <begin position="43"/>
        <end position="73"/>
    </location>
</feature>
<protein>
    <submittedName>
        <fullName evidence="5">Nitrogen assimilation transcription factor nirA</fullName>
    </submittedName>
</protein>
<feature type="coiled-coil region" evidence="2">
    <location>
        <begin position="79"/>
        <end position="106"/>
    </location>
</feature>
<dbReference type="GO" id="GO:0000981">
    <property type="term" value="F:DNA-binding transcription factor activity, RNA polymerase II-specific"/>
    <property type="evidence" value="ECO:0007669"/>
    <property type="project" value="InterPro"/>
</dbReference>
<evidence type="ECO:0000313" key="5">
    <source>
        <dbReference type="EMBL" id="KAG7404268.1"/>
    </source>
</evidence>
<evidence type="ECO:0000256" key="1">
    <source>
        <dbReference type="ARBA" id="ARBA00023242"/>
    </source>
</evidence>
<dbReference type="EMBL" id="JAELUQ010000013">
    <property type="protein sequence ID" value="KAG7404268.1"/>
    <property type="molecule type" value="Genomic_DNA"/>
</dbReference>
<accession>A0A8J5TMN6</accession>
<organism evidence="5 6">
    <name type="scientific">Fusarium oxysporum f. sp. rapae</name>
    <dbReference type="NCBI Taxonomy" id="485398"/>
    <lineage>
        <taxon>Eukaryota</taxon>
        <taxon>Fungi</taxon>
        <taxon>Dikarya</taxon>
        <taxon>Ascomycota</taxon>
        <taxon>Pezizomycotina</taxon>
        <taxon>Sordariomycetes</taxon>
        <taxon>Hypocreomycetidae</taxon>
        <taxon>Hypocreales</taxon>
        <taxon>Nectriaceae</taxon>
        <taxon>Fusarium</taxon>
        <taxon>Fusarium oxysporum species complex</taxon>
    </lineage>
</organism>
<dbReference type="Pfam" id="PF00172">
    <property type="entry name" value="Zn_clus"/>
    <property type="match status" value="1"/>
</dbReference>
<dbReference type="AlphaFoldDB" id="A0A8J5TMN6"/>
<dbReference type="PROSITE" id="PS00463">
    <property type="entry name" value="ZN2_CY6_FUNGAL_1"/>
    <property type="match status" value="1"/>
</dbReference>
<dbReference type="GO" id="GO:0008270">
    <property type="term" value="F:zinc ion binding"/>
    <property type="evidence" value="ECO:0007669"/>
    <property type="project" value="InterPro"/>
</dbReference>
<dbReference type="PANTHER" id="PTHR47256:SF1">
    <property type="entry name" value="ZN(II)2CYS6 TRANSCRIPTION FACTOR (EUROFUNG)"/>
    <property type="match status" value="1"/>
</dbReference>